<dbReference type="VEuPathDB" id="CryptoDB:Cvel_22605"/>
<sequence length="324" mass="36198">ARPTSVFNRVSIAVSSAFGALRDPTQANLVAALGEVTGREALEQMRKQMMTSPEGAEVLRDRPLIDEEDLDVDALRGLPAGTLGAEYARFLGMYGYHPHDRDPVRFLDDETLAYVMTRYRQLHDFQHVAFGLSTSVESEVALKMVELRQTGLPMAALSVLVGPLAVPVIRQTDLGVEEDEGKGAKASAGGRETGEGRETGAEKRSTTDSLGVERERSAGSEEEEGDEDTETASREEGHTSRTPPESRQRERQTARLPIRKREVSFPRKLLEEELMPWAMEASRRVRVPMHTVYVERWLDSPLEAFRKHCGILPLPERLRQRCGF</sequence>
<dbReference type="GO" id="GO:0005743">
    <property type="term" value="C:mitochondrial inner membrane"/>
    <property type="evidence" value="ECO:0007669"/>
    <property type="project" value="InterPro"/>
</dbReference>
<feature type="non-terminal residue" evidence="8">
    <location>
        <position position="1"/>
    </location>
</feature>
<dbReference type="InterPro" id="IPR027540">
    <property type="entry name" value="Coq4_euk"/>
</dbReference>
<proteinExistence type="inferred from homology"/>
<name>A0A0G4GMV2_9ALVE</name>
<evidence type="ECO:0000256" key="6">
    <source>
        <dbReference type="ARBA" id="ARBA00081568"/>
    </source>
</evidence>
<evidence type="ECO:0000256" key="2">
    <source>
        <dbReference type="ARBA" id="ARBA00022792"/>
    </source>
</evidence>
<keyword evidence="1" id="KW-0831">Ubiquinone biosynthesis</keyword>
<gene>
    <name evidence="8" type="ORF">Cvel_22605</name>
</gene>
<evidence type="ECO:0000256" key="4">
    <source>
        <dbReference type="ARBA" id="ARBA00023136"/>
    </source>
</evidence>
<dbReference type="EMBL" id="CDMZ01001367">
    <property type="protein sequence ID" value="CEM31523.1"/>
    <property type="molecule type" value="Genomic_DNA"/>
</dbReference>
<evidence type="ECO:0000313" key="8">
    <source>
        <dbReference type="EMBL" id="CEM31523.1"/>
    </source>
</evidence>
<keyword evidence="3" id="KW-0496">Mitochondrion</keyword>
<feature type="compositionally biased region" description="Basic and acidic residues" evidence="7">
    <location>
        <begin position="231"/>
        <end position="259"/>
    </location>
</feature>
<keyword evidence="4" id="KW-0472">Membrane</keyword>
<accession>A0A0G4GMV2</accession>
<keyword evidence="5" id="KW-0456">Lyase</keyword>
<dbReference type="PANTHER" id="PTHR12922:SF7">
    <property type="entry name" value="UBIQUINONE BIOSYNTHESIS PROTEIN COQ4 HOMOLOG, MITOCHONDRIAL"/>
    <property type="match status" value="1"/>
</dbReference>
<evidence type="ECO:0000256" key="1">
    <source>
        <dbReference type="ARBA" id="ARBA00022688"/>
    </source>
</evidence>
<keyword evidence="2" id="KW-0999">Mitochondrion inner membrane</keyword>
<evidence type="ECO:0000256" key="3">
    <source>
        <dbReference type="ARBA" id="ARBA00023128"/>
    </source>
</evidence>
<dbReference type="Pfam" id="PF05019">
    <property type="entry name" value="Coq4"/>
    <property type="match status" value="1"/>
</dbReference>
<protein>
    <recommendedName>
        <fullName evidence="6">4-hydroxy-3-methoxy-5-polyprenylbenzoate decarboxylase</fullName>
    </recommendedName>
</protein>
<dbReference type="AlphaFoldDB" id="A0A0G4GMV2"/>
<feature type="compositionally biased region" description="Acidic residues" evidence="7">
    <location>
        <begin position="220"/>
        <end position="230"/>
    </location>
</feature>
<evidence type="ECO:0000256" key="5">
    <source>
        <dbReference type="ARBA" id="ARBA00023239"/>
    </source>
</evidence>
<dbReference type="InterPro" id="IPR007715">
    <property type="entry name" value="Coq4"/>
</dbReference>
<dbReference type="PANTHER" id="PTHR12922">
    <property type="entry name" value="UBIQUINONE BIOSYNTHESIS PROTEIN"/>
    <property type="match status" value="1"/>
</dbReference>
<dbReference type="HAMAP" id="MF_03111">
    <property type="entry name" value="Coq4"/>
    <property type="match status" value="1"/>
</dbReference>
<organism evidence="8">
    <name type="scientific">Chromera velia CCMP2878</name>
    <dbReference type="NCBI Taxonomy" id="1169474"/>
    <lineage>
        <taxon>Eukaryota</taxon>
        <taxon>Sar</taxon>
        <taxon>Alveolata</taxon>
        <taxon>Colpodellida</taxon>
        <taxon>Chromeraceae</taxon>
        <taxon>Chromera</taxon>
    </lineage>
</organism>
<reference evidence="8" key="1">
    <citation type="submission" date="2014-11" db="EMBL/GenBank/DDBJ databases">
        <authorList>
            <person name="Otto D Thomas"/>
            <person name="Naeem Raeece"/>
        </authorList>
    </citation>
    <scope>NUCLEOTIDE SEQUENCE</scope>
</reference>
<dbReference type="GO" id="GO:0006744">
    <property type="term" value="P:ubiquinone biosynthetic process"/>
    <property type="evidence" value="ECO:0007669"/>
    <property type="project" value="UniProtKB-KW"/>
</dbReference>
<feature type="region of interest" description="Disordered" evidence="7">
    <location>
        <begin position="177"/>
        <end position="259"/>
    </location>
</feature>
<evidence type="ECO:0000256" key="7">
    <source>
        <dbReference type="SAM" id="MobiDB-lite"/>
    </source>
</evidence>
<feature type="compositionally biased region" description="Basic and acidic residues" evidence="7">
    <location>
        <begin position="192"/>
        <end position="219"/>
    </location>
</feature>
<dbReference type="GO" id="GO:0016829">
    <property type="term" value="F:lyase activity"/>
    <property type="evidence" value="ECO:0007669"/>
    <property type="project" value="UniProtKB-KW"/>
</dbReference>